<reference evidence="2" key="1">
    <citation type="journal article" date="2019" name="Int. J. Syst. Evol. Microbiol.">
        <title>The Global Catalogue of Microorganisms (GCM) 10K type strain sequencing project: providing services to taxonomists for standard genome sequencing and annotation.</title>
        <authorList>
            <consortium name="The Broad Institute Genomics Platform"/>
            <consortium name="The Broad Institute Genome Sequencing Center for Infectious Disease"/>
            <person name="Wu L."/>
            <person name="Ma J."/>
        </authorList>
    </citation>
    <scope>NUCLEOTIDE SEQUENCE [LARGE SCALE GENOMIC DNA]</scope>
    <source>
        <strain evidence="2">CGMCC 1.15044</strain>
    </source>
</reference>
<evidence type="ECO:0000313" key="2">
    <source>
        <dbReference type="Proteomes" id="UP000609323"/>
    </source>
</evidence>
<comment type="caution">
    <text evidence="1">The sequence shown here is derived from an EMBL/GenBank/DDBJ whole genome shotgun (WGS) entry which is preliminary data.</text>
</comment>
<accession>A0ABQ1FK58</accession>
<sequence length="65" mass="7178">MGNAYIFFVFPPSPSSIIGGCKISGTRGTKELTEIFKDSGRLAVRNVHKKIRGNRGFKSAFILNF</sequence>
<organism evidence="1 2">
    <name type="scientific">Paenibacillus physcomitrellae</name>
    <dbReference type="NCBI Taxonomy" id="1619311"/>
    <lineage>
        <taxon>Bacteria</taxon>
        <taxon>Bacillati</taxon>
        <taxon>Bacillota</taxon>
        <taxon>Bacilli</taxon>
        <taxon>Bacillales</taxon>
        <taxon>Paenibacillaceae</taxon>
        <taxon>Paenibacillus</taxon>
    </lineage>
</organism>
<protein>
    <submittedName>
        <fullName evidence="1">Uncharacterized protein</fullName>
    </submittedName>
</protein>
<dbReference type="EMBL" id="BMHF01000001">
    <property type="protein sequence ID" value="GGA19495.1"/>
    <property type="molecule type" value="Genomic_DNA"/>
</dbReference>
<keyword evidence="2" id="KW-1185">Reference proteome</keyword>
<dbReference type="Proteomes" id="UP000609323">
    <property type="component" value="Unassembled WGS sequence"/>
</dbReference>
<gene>
    <name evidence="1" type="ORF">GCM10010917_00150</name>
</gene>
<proteinExistence type="predicted"/>
<evidence type="ECO:0000313" key="1">
    <source>
        <dbReference type="EMBL" id="GGA19495.1"/>
    </source>
</evidence>
<name>A0ABQ1FK58_9BACL</name>